<feature type="transmembrane region" description="Helical" evidence="6">
    <location>
        <begin position="284"/>
        <end position="306"/>
    </location>
</feature>
<organism evidence="9">
    <name type="scientific">Roseihalotalea indica</name>
    <dbReference type="NCBI Taxonomy" id="2867963"/>
    <lineage>
        <taxon>Bacteria</taxon>
        <taxon>Pseudomonadati</taxon>
        <taxon>Bacteroidota</taxon>
        <taxon>Cytophagia</taxon>
        <taxon>Cytophagales</taxon>
        <taxon>Catalimonadaceae</taxon>
        <taxon>Roseihalotalea</taxon>
    </lineage>
</organism>
<feature type="domain" description="ABC3 transporter permease C-terminal" evidence="7">
    <location>
        <begin position="675"/>
        <end position="783"/>
    </location>
</feature>
<evidence type="ECO:0000256" key="6">
    <source>
        <dbReference type="SAM" id="Phobius"/>
    </source>
</evidence>
<evidence type="ECO:0000256" key="2">
    <source>
        <dbReference type="ARBA" id="ARBA00022475"/>
    </source>
</evidence>
<proteinExistence type="predicted"/>
<comment type="subcellular location">
    <subcellularLocation>
        <location evidence="1">Cell membrane</location>
        <topology evidence="1">Multi-pass membrane protein</topology>
    </subcellularLocation>
</comment>
<name>A0AA49JEI0_9BACT</name>
<dbReference type="Pfam" id="PF12704">
    <property type="entry name" value="MacB_PCD"/>
    <property type="match status" value="1"/>
</dbReference>
<feature type="transmembrane region" description="Helical" evidence="6">
    <location>
        <begin position="20"/>
        <end position="39"/>
    </location>
</feature>
<evidence type="ECO:0000256" key="3">
    <source>
        <dbReference type="ARBA" id="ARBA00022692"/>
    </source>
</evidence>
<feature type="transmembrane region" description="Helical" evidence="6">
    <location>
        <begin position="672"/>
        <end position="697"/>
    </location>
</feature>
<accession>A0AA49JEI0</accession>
<keyword evidence="2" id="KW-1003">Cell membrane</keyword>
<evidence type="ECO:0000313" key="9">
    <source>
        <dbReference type="EMBL" id="WKN34269.1"/>
    </source>
</evidence>
<feature type="transmembrane region" description="Helical" evidence="6">
    <location>
        <begin position="381"/>
        <end position="399"/>
    </location>
</feature>
<reference evidence="9" key="2">
    <citation type="journal article" date="2024" name="Antonie Van Leeuwenhoek">
        <title>Roseihalotalea indica gen. nov., sp. nov., a halophilic Bacteroidetes from mesopelagic Southwest Indian Ocean with higher carbohydrate metabolic potential.</title>
        <authorList>
            <person name="Chen B."/>
            <person name="Zhang M."/>
            <person name="Lin D."/>
            <person name="Ye J."/>
            <person name="Tang K."/>
        </authorList>
    </citation>
    <scope>NUCLEOTIDE SEQUENCE</scope>
    <source>
        <strain evidence="9">TK19036</strain>
    </source>
</reference>
<feature type="transmembrane region" description="Helical" evidence="6">
    <location>
        <begin position="709"/>
        <end position="736"/>
    </location>
</feature>
<dbReference type="GO" id="GO:0022857">
    <property type="term" value="F:transmembrane transporter activity"/>
    <property type="evidence" value="ECO:0007669"/>
    <property type="project" value="TreeGrafter"/>
</dbReference>
<sequence>MNFLKAGIRTQVKHKWFSLINLLGLSLGIGCSIMMLLYVNAHLSTDAHHTDAEHIYRVVLQIATPDGHTEYEPGSSLPMATALAEDYSQIEQAAFCMKFYRTPTITVEAKERTDRYKEENITAYADQNFIGMFDHPFLAGDKRTALLEPKSAVLSEAQALKYFGTTDVIGRNININHNTDLMVTGVFATPKQSSDFQFDVLVSLPTLKTLSPNYQDQNFTWIGSNNWTFIKLKEGAQETTMQQQLTDFAKKHLRADLSHWSFHLQPLTDMHFDTRYDGVINKTILWVLMGVALALILVVSINYTNLSIAQSHYRAKEIGVRKYLGGSKAQLFVQFMSETGLLIFLAVVLALLGIYAMLPIINEWLQVDLQLMQLAAPDKLLYFLLFITALLLLAGYYPAVRLSGFAPLRAIQGKSLSTDRKQLFRKALITFQYTVALFFLVGTLVIIAQVKYLVNGDLGFTKDAIITIKVPKQDFTQLSSFRNELLKLSGVAAASLQNQSPMAPTLDGGFIEYDHRGQYEDFLVRDRWADDQFLETYSLSLVAGRNIILKDLVSEVIVNESLLRKLNISDPEEALGKTILFDNSSVSGPIVGVVKDFHHRSLQNEIEPVAIYPFHSILNQVGVRFSSAVNEHTLEDIASVWQAHFPDDVFQYSFLDEAIARMYHTEQTTRKLMSIFAVISVVICLMGILGLSTITTYQRTKELGIRKVLGASVSSILMLLGRQYLVLFGIAFAIALPLAQMVINEWLSGFAYHIELSWAMLTLPGLLMITITLLLIGGQSLKTALANPTDSLKHE</sequence>
<dbReference type="InterPro" id="IPR003838">
    <property type="entry name" value="ABC3_permease_C"/>
</dbReference>
<evidence type="ECO:0000256" key="5">
    <source>
        <dbReference type="ARBA" id="ARBA00023136"/>
    </source>
</evidence>
<dbReference type="Pfam" id="PF02687">
    <property type="entry name" value="FtsX"/>
    <property type="match status" value="2"/>
</dbReference>
<dbReference type="InterPro" id="IPR050250">
    <property type="entry name" value="Macrolide_Exporter_MacB"/>
</dbReference>
<evidence type="ECO:0000259" key="8">
    <source>
        <dbReference type="Pfam" id="PF12704"/>
    </source>
</evidence>
<feature type="transmembrane region" description="Helical" evidence="6">
    <location>
        <begin position="427"/>
        <end position="448"/>
    </location>
</feature>
<keyword evidence="3 6" id="KW-0812">Transmembrane</keyword>
<keyword evidence="5 6" id="KW-0472">Membrane</keyword>
<evidence type="ECO:0000256" key="1">
    <source>
        <dbReference type="ARBA" id="ARBA00004651"/>
    </source>
</evidence>
<feature type="domain" description="MacB-like periplasmic core" evidence="8">
    <location>
        <begin position="18"/>
        <end position="247"/>
    </location>
</feature>
<dbReference type="GO" id="GO:0005886">
    <property type="term" value="C:plasma membrane"/>
    <property type="evidence" value="ECO:0007669"/>
    <property type="project" value="UniProtKB-SubCell"/>
</dbReference>
<dbReference type="PROSITE" id="PS51257">
    <property type="entry name" value="PROKAR_LIPOPROTEIN"/>
    <property type="match status" value="1"/>
</dbReference>
<evidence type="ECO:0000259" key="7">
    <source>
        <dbReference type="Pfam" id="PF02687"/>
    </source>
</evidence>
<dbReference type="PANTHER" id="PTHR30572">
    <property type="entry name" value="MEMBRANE COMPONENT OF TRANSPORTER-RELATED"/>
    <property type="match status" value="1"/>
</dbReference>
<reference evidence="9" key="1">
    <citation type="journal article" date="2023" name="Comput. Struct. Biotechnol. J.">
        <title>Discovery of a novel marine Bacteroidetes with a rich repertoire of carbohydrate-active enzymes.</title>
        <authorList>
            <person name="Chen B."/>
            <person name="Liu G."/>
            <person name="Chen Q."/>
            <person name="Wang H."/>
            <person name="Liu L."/>
            <person name="Tang K."/>
        </authorList>
    </citation>
    <scope>NUCLEOTIDE SEQUENCE</scope>
    <source>
        <strain evidence="9">TK19036</strain>
    </source>
</reference>
<dbReference type="InterPro" id="IPR025857">
    <property type="entry name" value="MacB_PCD"/>
</dbReference>
<feature type="domain" description="ABC3 transporter permease C-terminal" evidence="7">
    <location>
        <begin position="291"/>
        <end position="404"/>
    </location>
</feature>
<dbReference type="AlphaFoldDB" id="A0AA49JEI0"/>
<dbReference type="PANTHER" id="PTHR30572:SF18">
    <property type="entry name" value="ABC-TYPE MACROLIDE FAMILY EXPORT SYSTEM PERMEASE COMPONENT 2"/>
    <property type="match status" value="1"/>
</dbReference>
<dbReference type="EMBL" id="CP120682">
    <property type="protein sequence ID" value="WKN34269.1"/>
    <property type="molecule type" value="Genomic_DNA"/>
</dbReference>
<keyword evidence="4 6" id="KW-1133">Transmembrane helix</keyword>
<gene>
    <name evidence="9" type="ORF">K4G66_17975</name>
</gene>
<feature type="transmembrane region" description="Helical" evidence="6">
    <location>
        <begin position="756"/>
        <end position="776"/>
    </location>
</feature>
<evidence type="ECO:0000256" key="4">
    <source>
        <dbReference type="ARBA" id="ARBA00022989"/>
    </source>
</evidence>
<feature type="transmembrane region" description="Helical" evidence="6">
    <location>
        <begin position="341"/>
        <end position="361"/>
    </location>
</feature>
<protein>
    <submittedName>
        <fullName evidence="9">ABC transporter permease</fullName>
    </submittedName>
</protein>